<accession>A0A919IUI4</accession>
<organism evidence="1 2">
    <name type="scientific">Actinoplanes cyaneus</name>
    <dbReference type="NCBI Taxonomy" id="52696"/>
    <lineage>
        <taxon>Bacteria</taxon>
        <taxon>Bacillati</taxon>
        <taxon>Actinomycetota</taxon>
        <taxon>Actinomycetes</taxon>
        <taxon>Micromonosporales</taxon>
        <taxon>Micromonosporaceae</taxon>
        <taxon>Actinoplanes</taxon>
    </lineage>
</organism>
<evidence type="ECO:0000313" key="1">
    <source>
        <dbReference type="EMBL" id="GID71261.1"/>
    </source>
</evidence>
<gene>
    <name evidence="1" type="ORF">Acy02nite_91420</name>
</gene>
<name>A0A919IUI4_9ACTN</name>
<dbReference type="EMBL" id="BOMH01000109">
    <property type="protein sequence ID" value="GID71261.1"/>
    <property type="molecule type" value="Genomic_DNA"/>
</dbReference>
<comment type="caution">
    <text evidence="1">The sequence shown here is derived from an EMBL/GenBank/DDBJ whole genome shotgun (WGS) entry which is preliminary data.</text>
</comment>
<dbReference type="RefSeq" id="WP_239175888.1">
    <property type="nucleotide sequence ID" value="NZ_BAAAUC010000081.1"/>
</dbReference>
<dbReference type="AlphaFoldDB" id="A0A919IUI4"/>
<evidence type="ECO:0000313" key="2">
    <source>
        <dbReference type="Proteomes" id="UP000619479"/>
    </source>
</evidence>
<sequence length="120" mass="13188">MSFLGSGANTVIDLARVGCRNRGAVIDLQVRGESGEIEARSRGFEWTQELIGLDPAAFPMLAGLCAYLDTVFNQRQIPILLAELERLPAGLIPEPARAEVRQFAALVEEGQHLYLWFCGD</sequence>
<protein>
    <submittedName>
        <fullName evidence="1">Uncharacterized protein</fullName>
    </submittedName>
</protein>
<reference evidence="1" key="1">
    <citation type="submission" date="2021-01" db="EMBL/GenBank/DDBJ databases">
        <title>Whole genome shotgun sequence of Actinoplanes cyaneus NBRC 14990.</title>
        <authorList>
            <person name="Komaki H."/>
            <person name="Tamura T."/>
        </authorList>
    </citation>
    <scope>NUCLEOTIDE SEQUENCE</scope>
    <source>
        <strain evidence="1">NBRC 14990</strain>
    </source>
</reference>
<dbReference type="Proteomes" id="UP000619479">
    <property type="component" value="Unassembled WGS sequence"/>
</dbReference>
<proteinExistence type="predicted"/>
<keyword evidence="2" id="KW-1185">Reference proteome</keyword>